<evidence type="ECO:0000256" key="1">
    <source>
        <dbReference type="ARBA" id="ARBA00004141"/>
    </source>
</evidence>
<dbReference type="EMBL" id="JAUIYO010000003">
    <property type="protein sequence ID" value="MFK2825386.1"/>
    <property type="molecule type" value="Genomic_DNA"/>
</dbReference>
<evidence type="ECO:0000313" key="8">
    <source>
        <dbReference type="Proteomes" id="UP001619911"/>
    </source>
</evidence>
<evidence type="ECO:0000256" key="2">
    <source>
        <dbReference type="ARBA" id="ARBA00022692"/>
    </source>
</evidence>
<accession>A0ABW8I7C8</accession>
<keyword evidence="4 5" id="KW-0472">Membrane</keyword>
<feature type="transmembrane region" description="Helical" evidence="5">
    <location>
        <begin position="76"/>
        <end position="93"/>
    </location>
</feature>
<gene>
    <name evidence="7" type="ORF">QYG89_06750</name>
</gene>
<dbReference type="PROSITE" id="PS50929">
    <property type="entry name" value="ABC_TM1F"/>
    <property type="match status" value="1"/>
</dbReference>
<comment type="caution">
    <text evidence="7">The sequence shown here is derived from an EMBL/GenBank/DDBJ whole genome shotgun (WGS) entry which is preliminary data.</text>
</comment>
<sequence>MKIREFITNPYIFIVLGIWLLTSFLTMFYISWTLAVVAFAGIICFFFYITAVYRFVLYKGISWLERREDDLFMSLWYAWPVYVLLSITIFLLVGELWALAYAAGGAAGILSGELWQFGRVGKKKKEQMKKEA</sequence>
<protein>
    <recommendedName>
        <fullName evidence="6">ABC transmembrane type-1 domain-containing protein</fullName>
    </recommendedName>
</protein>
<evidence type="ECO:0000313" key="7">
    <source>
        <dbReference type="EMBL" id="MFK2825386.1"/>
    </source>
</evidence>
<name>A0ABW8I7C8_9BACI</name>
<proteinExistence type="predicted"/>
<keyword evidence="2 5" id="KW-0812">Transmembrane</keyword>
<keyword evidence="3 5" id="KW-1133">Transmembrane helix</keyword>
<evidence type="ECO:0000256" key="3">
    <source>
        <dbReference type="ARBA" id="ARBA00022989"/>
    </source>
</evidence>
<reference evidence="7 8" key="1">
    <citation type="submission" date="2023-07" db="EMBL/GenBank/DDBJ databases">
        <title>Bacillus lucianemedeirus sp. nov, a new species isolated from an immunobiological production facility.</title>
        <authorList>
            <person name="Costa L.V."/>
            <person name="Miranda R.V.S.L."/>
            <person name="Brandao M.L.L."/>
            <person name="Reis C.M.F."/>
            <person name="Frazao A.M."/>
            <person name="Cruz F.V."/>
            <person name="Baio P.V.P."/>
            <person name="Veras J.F.C."/>
            <person name="Ramos J.N."/>
            <person name="Vieira V."/>
        </authorList>
    </citation>
    <scope>NUCLEOTIDE SEQUENCE [LARGE SCALE GENOMIC DNA]</scope>
    <source>
        <strain evidence="7 8">B190/17</strain>
    </source>
</reference>
<dbReference type="Proteomes" id="UP001619911">
    <property type="component" value="Unassembled WGS sequence"/>
</dbReference>
<keyword evidence="8" id="KW-1185">Reference proteome</keyword>
<feature type="transmembrane region" description="Helical" evidence="5">
    <location>
        <begin position="99"/>
        <end position="118"/>
    </location>
</feature>
<dbReference type="InterPro" id="IPR011527">
    <property type="entry name" value="ABC1_TM_dom"/>
</dbReference>
<comment type="subcellular location">
    <subcellularLocation>
        <location evidence="1">Membrane</location>
        <topology evidence="1">Multi-pass membrane protein</topology>
    </subcellularLocation>
</comment>
<feature type="transmembrane region" description="Helical" evidence="5">
    <location>
        <begin position="12"/>
        <end position="30"/>
    </location>
</feature>
<dbReference type="RefSeq" id="WP_404315910.1">
    <property type="nucleotide sequence ID" value="NZ_JAUIYO010000003.1"/>
</dbReference>
<feature type="domain" description="ABC transmembrane type-1" evidence="6">
    <location>
        <begin position="1"/>
        <end position="56"/>
    </location>
</feature>
<organism evidence="7 8">
    <name type="scientific">Bacillus lumedeiriae</name>
    <dbReference type="NCBI Taxonomy" id="3058829"/>
    <lineage>
        <taxon>Bacteria</taxon>
        <taxon>Bacillati</taxon>
        <taxon>Bacillota</taxon>
        <taxon>Bacilli</taxon>
        <taxon>Bacillales</taxon>
        <taxon>Bacillaceae</taxon>
        <taxon>Bacillus</taxon>
    </lineage>
</organism>
<evidence type="ECO:0000256" key="5">
    <source>
        <dbReference type="SAM" id="Phobius"/>
    </source>
</evidence>
<evidence type="ECO:0000259" key="6">
    <source>
        <dbReference type="PROSITE" id="PS50929"/>
    </source>
</evidence>
<evidence type="ECO:0000256" key="4">
    <source>
        <dbReference type="ARBA" id="ARBA00023136"/>
    </source>
</evidence>
<feature type="transmembrane region" description="Helical" evidence="5">
    <location>
        <begin position="36"/>
        <end position="56"/>
    </location>
</feature>